<evidence type="ECO:0000313" key="2">
    <source>
        <dbReference type="EMBL" id="OHT06699.1"/>
    </source>
</evidence>
<feature type="compositionally biased region" description="Polar residues" evidence="1">
    <location>
        <begin position="185"/>
        <end position="218"/>
    </location>
</feature>
<organism evidence="2 3">
    <name type="scientific">Tritrichomonas foetus</name>
    <dbReference type="NCBI Taxonomy" id="1144522"/>
    <lineage>
        <taxon>Eukaryota</taxon>
        <taxon>Metamonada</taxon>
        <taxon>Parabasalia</taxon>
        <taxon>Tritrichomonadida</taxon>
        <taxon>Tritrichomonadidae</taxon>
        <taxon>Tritrichomonas</taxon>
    </lineage>
</organism>
<dbReference type="Proteomes" id="UP000179807">
    <property type="component" value="Unassembled WGS sequence"/>
</dbReference>
<feature type="compositionally biased region" description="Low complexity" evidence="1">
    <location>
        <begin position="173"/>
        <end position="183"/>
    </location>
</feature>
<protein>
    <submittedName>
        <fullName evidence="2">Uncharacterized protein</fullName>
    </submittedName>
</protein>
<name>A0A1J4K699_9EUKA</name>
<feature type="compositionally biased region" description="Low complexity" evidence="1">
    <location>
        <begin position="303"/>
        <end position="314"/>
    </location>
</feature>
<comment type="caution">
    <text evidence="2">The sequence shown here is derived from an EMBL/GenBank/DDBJ whole genome shotgun (WGS) entry which is preliminary data.</text>
</comment>
<evidence type="ECO:0000313" key="3">
    <source>
        <dbReference type="Proteomes" id="UP000179807"/>
    </source>
</evidence>
<dbReference type="GeneID" id="94838879"/>
<gene>
    <name evidence="2" type="ORF">TRFO_25156</name>
</gene>
<proteinExistence type="predicted"/>
<sequence length="483" mass="56336">MVCIHLENDIFFSFSKRLAFVNSIIEVPISGSFAFDKHRETFSIYSKSSIFSFEHRLMNDPLSMANDGSTPMKHPRITVQSILDINPRTLTIEPEFLEPATKEALSNLHISPYDLVPFDIKEDFNSLQDPTAKINISLEMEKQRLEKIQLVINERNRLASIHEYISKSDAQKKNQNNIANKDNPLNANQNDIKNDPTENNFNKSQLPIDLSQNINNQVSPPPLTNRRNPRAAYNDQRKMEAVRLSQNKKQANEIVSINKINKQNNNLNKLNNLQNINNYDDIDNDDVNSLNNDYDDEFYTNDYQNEQNQNNGNNYDDEGNNVNEDPKKMYQNLEVIQPNMQMRQEMDENFLRQQNNYKNIREQKWQKYLHEQEIRMKKIYKKPGSINQVKELRNKMMKDRQRNEFTTSSPRFSYPSQQPPKPLIQNNKPQQSSLSLPSNASPTRDLNGIVPSTIVIPRVSHPKESRIKKPLNGRMKIPKEVNY</sequence>
<dbReference type="RefSeq" id="XP_068359835.1">
    <property type="nucleotide sequence ID" value="XM_068504175.1"/>
</dbReference>
<feature type="region of interest" description="Disordered" evidence="1">
    <location>
        <begin position="170"/>
        <end position="230"/>
    </location>
</feature>
<evidence type="ECO:0000256" key="1">
    <source>
        <dbReference type="SAM" id="MobiDB-lite"/>
    </source>
</evidence>
<feature type="region of interest" description="Disordered" evidence="1">
    <location>
        <begin position="460"/>
        <end position="483"/>
    </location>
</feature>
<feature type="compositionally biased region" description="Polar residues" evidence="1">
    <location>
        <begin position="424"/>
        <end position="444"/>
    </location>
</feature>
<feature type="compositionally biased region" description="Polar residues" evidence="1">
    <location>
        <begin position="404"/>
        <end position="416"/>
    </location>
</feature>
<dbReference type="EMBL" id="MLAK01000717">
    <property type="protein sequence ID" value="OHT06699.1"/>
    <property type="molecule type" value="Genomic_DNA"/>
</dbReference>
<keyword evidence="3" id="KW-1185">Reference proteome</keyword>
<dbReference type="VEuPathDB" id="TrichDB:TRFO_25156"/>
<dbReference type="AlphaFoldDB" id="A0A1J4K699"/>
<feature type="region of interest" description="Disordered" evidence="1">
    <location>
        <begin position="398"/>
        <end position="448"/>
    </location>
</feature>
<feature type="region of interest" description="Disordered" evidence="1">
    <location>
        <begin position="303"/>
        <end position="325"/>
    </location>
</feature>
<reference evidence="2" key="1">
    <citation type="submission" date="2016-10" db="EMBL/GenBank/DDBJ databases">
        <authorList>
            <person name="Benchimol M."/>
            <person name="Almeida L.G."/>
            <person name="Vasconcelos A.T."/>
            <person name="Perreira-Neves A."/>
            <person name="Rosa I.A."/>
            <person name="Tasca T."/>
            <person name="Bogo M.R."/>
            <person name="de Souza W."/>
        </authorList>
    </citation>
    <scope>NUCLEOTIDE SEQUENCE [LARGE SCALE GENOMIC DNA]</scope>
    <source>
        <strain evidence="2">K</strain>
    </source>
</reference>
<accession>A0A1J4K699</accession>